<name>A0A1H0G011_9BACI</name>
<evidence type="ECO:0008006" key="5">
    <source>
        <dbReference type="Google" id="ProtNLM"/>
    </source>
</evidence>
<reference evidence="3 4" key="1">
    <citation type="submission" date="2016-10" db="EMBL/GenBank/DDBJ databases">
        <authorList>
            <person name="de Groot N.N."/>
        </authorList>
    </citation>
    <scope>NUCLEOTIDE SEQUENCE [LARGE SCALE GENOMIC DNA]</scope>
    <source>
        <strain evidence="3 4">CGMCC 1.3442</strain>
    </source>
</reference>
<dbReference type="AlphaFoldDB" id="A0A1H0G011"/>
<accession>A0A1H0G011</accession>
<evidence type="ECO:0000313" key="4">
    <source>
        <dbReference type="Proteomes" id="UP000199334"/>
    </source>
</evidence>
<organism evidence="3 4">
    <name type="scientific">Tenuibacillus multivorans</name>
    <dbReference type="NCBI Taxonomy" id="237069"/>
    <lineage>
        <taxon>Bacteria</taxon>
        <taxon>Bacillati</taxon>
        <taxon>Bacillota</taxon>
        <taxon>Bacilli</taxon>
        <taxon>Bacillales</taxon>
        <taxon>Bacillaceae</taxon>
        <taxon>Tenuibacillus</taxon>
    </lineage>
</organism>
<dbReference type="EMBL" id="FNIG01000014">
    <property type="protein sequence ID" value="SDO00151.1"/>
    <property type="molecule type" value="Genomic_DNA"/>
</dbReference>
<dbReference type="RefSeq" id="WP_093857952.1">
    <property type="nucleotide sequence ID" value="NZ_BJVZ01000020.1"/>
</dbReference>
<keyword evidence="2" id="KW-0812">Transmembrane</keyword>
<dbReference type="OrthoDB" id="2965930at2"/>
<protein>
    <recommendedName>
        <fullName evidence="5">PilX N-terminal</fullName>
    </recommendedName>
</protein>
<dbReference type="Proteomes" id="UP000199334">
    <property type="component" value="Unassembled WGS sequence"/>
</dbReference>
<feature type="region of interest" description="Disordered" evidence="1">
    <location>
        <begin position="385"/>
        <end position="404"/>
    </location>
</feature>
<dbReference type="STRING" id="237069.SAMN05216498_0416"/>
<feature type="transmembrane region" description="Helical" evidence="2">
    <location>
        <begin position="12"/>
        <end position="34"/>
    </location>
</feature>
<keyword evidence="2" id="KW-0472">Membrane</keyword>
<keyword evidence="2" id="KW-1133">Transmembrane helix</keyword>
<evidence type="ECO:0000313" key="3">
    <source>
        <dbReference type="EMBL" id="SDO00151.1"/>
    </source>
</evidence>
<gene>
    <name evidence="3" type="ORF">SAMN05216498_0416</name>
</gene>
<proteinExistence type="predicted"/>
<evidence type="ECO:0000256" key="2">
    <source>
        <dbReference type="SAM" id="Phobius"/>
    </source>
</evidence>
<evidence type="ECO:0000256" key="1">
    <source>
        <dbReference type="SAM" id="MobiDB-lite"/>
    </source>
</evidence>
<keyword evidence="4" id="KW-1185">Reference proteome</keyword>
<sequence>MIRYKNERGAALIVVLLTIAFIMLFSTVIMNNILTNAKQNDILAHHNRATHLAEMGSTFARDQIMTYLSENELEVTEAFFDDMQQKIEANISAITVDEEYPYRYFALGDSFIYEETDKGARLNIEITGHDGDFSDRIRITLHLSKGDSVDDWLDESDTFPDPPADPDYSYEDGVGWKDTGNSECPSDPDGTYYVNGSASVACDIETGDFYTDGGLETANQGSLVVNGTGVFNGVEVNNKSSVTVKEDAYINAPLSSQNNPNSEFLVCGNARFKQGIDYRGIFSVRGYVVSDERVIFSQNPVNIGSDTILKEGLELNGTNLNVNGHLTIHIDTDVQTFDNNLGGNINLTGDLILYTPIQDEPIINPDGNSFNYTSEVPEFPGCEGVPPTNLGGSEPIVDLEDSEY</sequence>